<dbReference type="Proteomes" id="UP001632038">
    <property type="component" value="Unassembled WGS sequence"/>
</dbReference>
<dbReference type="PANTHER" id="PTHR48449">
    <property type="entry name" value="DUF1985 DOMAIN-CONTAINING PROTEIN"/>
    <property type="match status" value="1"/>
</dbReference>
<dbReference type="EMBL" id="JAVIJP010000063">
    <property type="protein sequence ID" value="KAL3621748.1"/>
    <property type="molecule type" value="Genomic_DNA"/>
</dbReference>
<feature type="region of interest" description="Disordered" evidence="1">
    <location>
        <begin position="481"/>
        <end position="530"/>
    </location>
</feature>
<dbReference type="PANTHER" id="PTHR48449:SF1">
    <property type="entry name" value="DUF1985 DOMAIN-CONTAINING PROTEIN"/>
    <property type="match status" value="1"/>
</dbReference>
<name>A0ABD3BW42_9LAMI</name>
<feature type="compositionally biased region" description="Basic and acidic residues" evidence="1">
    <location>
        <begin position="356"/>
        <end position="374"/>
    </location>
</feature>
<evidence type="ECO:0000313" key="3">
    <source>
        <dbReference type="EMBL" id="KAL3621748.1"/>
    </source>
</evidence>
<feature type="region of interest" description="Disordered" evidence="1">
    <location>
        <begin position="33"/>
        <end position="56"/>
    </location>
</feature>
<evidence type="ECO:0000259" key="2">
    <source>
        <dbReference type="Pfam" id="PF09331"/>
    </source>
</evidence>
<proteinExistence type="predicted"/>
<feature type="compositionally biased region" description="Pro residues" evidence="1">
    <location>
        <begin position="491"/>
        <end position="523"/>
    </location>
</feature>
<dbReference type="InterPro" id="IPR015410">
    <property type="entry name" value="DUF1985"/>
</dbReference>
<dbReference type="AlphaFoldDB" id="A0ABD3BW42"/>
<sequence length="584" mass="67332">MASADNTVDNNNMMIQLYQPPQVGETAAVASNPTNVVDSTPENPADSSTTISDNKNADSTTGWKWMWPDIRNDEGRRSSLLLDVKRDLIEQIWTTLGEKMLDHFCASYFGAYLHYPKNQVPSGVMHLMISQQVIKEGAEEDELWFLVGDKFVPLSKYEYALVTGLRFGPTNFDPNADSDCSKEGVYRKFVDPENNYGKKGAPYTDVLNLFKKPPKALRRSPEDLLKIAKVFFVHGYFYAIDKRTIIAKWLWVLVEDENEWETFPWGAYSFQIFIMRMKNLKAGERLYHFYGFSHAFLHFIFEAIPGLAAKEPIECYEKLEPTKREFIQYTWWGHVADDVRSSVKYIHRESHFTGKAKELKRTREQSPVPEREQGDGSVPTVESGPWNNSVIALELRPTKRTRTTESPDVHSDELLTRILECVRWDNELLVQRVMREVREIQEMASRKSDDMRSDIEELKKTVEELRRRDSYVPVEDYAQFEITLSPSPTKETPPPPEIQKTPPPPEIRKTPSPPPSERTPSPPEIKKKRTLADEVFVPFEDDFFDEIAAFTDNMEYVRHRGVGEPSSTPIVRVPCSNWQSVRSD</sequence>
<dbReference type="Pfam" id="PF09331">
    <property type="entry name" value="DUF1985"/>
    <property type="match status" value="1"/>
</dbReference>
<evidence type="ECO:0000313" key="4">
    <source>
        <dbReference type="Proteomes" id="UP001632038"/>
    </source>
</evidence>
<feature type="region of interest" description="Disordered" evidence="1">
    <location>
        <begin position="356"/>
        <end position="383"/>
    </location>
</feature>
<accession>A0ABD3BW42</accession>
<keyword evidence="4" id="KW-1185">Reference proteome</keyword>
<organism evidence="3 4">
    <name type="scientific">Castilleja foliolosa</name>
    <dbReference type="NCBI Taxonomy" id="1961234"/>
    <lineage>
        <taxon>Eukaryota</taxon>
        <taxon>Viridiplantae</taxon>
        <taxon>Streptophyta</taxon>
        <taxon>Embryophyta</taxon>
        <taxon>Tracheophyta</taxon>
        <taxon>Spermatophyta</taxon>
        <taxon>Magnoliopsida</taxon>
        <taxon>eudicotyledons</taxon>
        <taxon>Gunneridae</taxon>
        <taxon>Pentapetalae</taxon>
        <taxon>asterids</taxon>
        <taxon>lamiids</taxon>
        <taxon>Lamiales</taxon>
        <taxon>Orobanchaceae</taxon>
        <taxon>Pedicularideae</taxon>
        <taxon>Castillejinae</taxon>
        <taxon>Castilleja</taxon>
    </lineage>
</organism>
<reference evidence="4" key="1">
    <citation type="journal article" date="2024" name="IScience">
        <title>Strigolactones Initiate the Formation of Haustorium-like Structures in Castilleja.</title>
        <authorList>
            <person name="Buerger M."/>
            <person name="Peterson D."/>
            <person name="Chory J."/>
        </authorList>
    </citation>
    <scope>NUCLEOTIDE SEQUENCE [LARGE SCALE GENOMIC DNA]</scope>
</reference>
<evidence type="ECO:0000256" key="1">
    <source>
        <dbReference type="SAM" id="MobiDB-lite"/>
    </source>
</evidence>
<gene>
    <name evidence="3" type="ORF">CASFOL_034408</name>
</gene>
<protein>
    <recommendedName>
        <fullName evidence="2">DUF1985 domain-containing protein</fullName>
    </recommendedName>
</protein>
<comment type="caution">
    <text evidence="3">The sequence shown here is derived from an EMBL/GenBank/DDBJ whole genome shotgun (WGS) entry which is preliminary data.</text>
</comment>
<feature type="domain" description="DUF1985" evidence="2">
    <location>
        <begin position="138"/>
        <end position="274"/>
    </location>
</feature>